<organism evidence="11 12">
    <name type="scientific">Pontiella desulfatans</name>
    <dbReference type="NCBI Taxonomy" id="2750659"/>
    <lineage>
        <taxon>Bacteria</taxon>
        <taxon>Pseudomonadati</taxon>
        <taxon>Kiritimatiellota</taxon>
        <taxon>Kiritimatiellia</taxon>
        <taxon>Kiritimatiellales</taxon>
        <taxon>Pontiellaceae</taxon>
        <taxon>Pontiella</taxon>
    </lineage>
</organism>
<gene>
    <name evidence="11" type="primary">dnaK_2</name>
    <name evidence="8" type="synonym">dnaK</name>
    <name evidence="11" type="ORF">PDESU_04167</name>
</gene>
<keyword evidence="3 8" id="KW-0597">Phosphoprotein</keyword>
<sequence length="643" mass="68296">MSTAGSKVLGIDLGTTNSCMAVMEGGEPTVIPNAEGGRTTPSIVAFTKSGERLVGTAAKRQAVTNPQHTIFSIKRFMGRKFDEVEHEIHLVPYNVVKAKNGDAHVKIDDKVYSPPEISAMILQKLKADAEAYLGETVSQAVITVPAYFNDSQRQATKDAGKIAGLEVLRIINEPTAASLAYGLDKKSEEKIAIYDLGGGTFDVSILDIGDGVFEVTATSGDGHLGGDDFDQKIIDWLVAGFKAEQGIDLSADPMVLQRLKEAGEKAKCELSSSQSTEINLPFITADASGPKHLNVTLSRAKLEELCDDLITKAIQPVRSCLADSGLSASEINEVILVGGSTRMPKVQNSVKEIFGQEPHKGVNPDEVVSIGASIQGGVLKGEVKDVLLLDVTPLTLGIETMGGISTPLIERNTTIPAKKSEIFSTAADNQPAVEIKVLQGERKMANANKTIGSFNLDGIPPAPRGTPQIEVTFDIDANGIVKVSAKDLGTGKEQHITITNSSGLSDEEIDAMMKDAEAHAAEDEKLKGQIDLKNQADSTVFQTEKFLKENADKVSAEQKAEVEAAIEPVKKAIEAEDYEGMKTALDALNEKMQAAATEMYANAQPGADGAPGADAGASAGGEKQASDVEEADFEMVDEDEKKK</sequence>
<dbReference type="SUPFAM" id="SSF100934">
    <property type="entry name" value="Heat shock protein 70kD (HSP70), C-terminal subdomain"/>
    <property type="match status" value="1"/>
</dbReference>
<feature type="modified residue" description="Phosphothreonine; by autocatalysis" evidence="8">
    <location>
        <position position="200"/>
    </location>
</feature>
<dbReference type="AlphaFoldDB" id="A0A6C2U680"/>
<protein>
    <recommendedName>
        <fullName evidence="2 8">Chaperone protein DnaK</fullName>
    </recommendedName>
    <alternativeName>
        <fullName evidence="8">HSP70</fullName>
    </alternativeName>
    <alternativeName>
        <fullName evidence="8">Heat shock 70 kDa protein</fullName>
    </alternativeName>
    <alternativeName>
        <fullName evidence="8">Heat shock protein 70</fullName>
    </alternativeName>
</protein>
<dbReference type="SUPFAM" id="SSF53067">
    <property type="entry name" value="Actin-like ATPase domain"/>
    <property type="match status" value="2"/>
</dbReference>
<dbReference type="PROSITE" id="PS00297">
    <property type="entry name" value="HSP70_1"/>
    <property type="match status" value="1"/>
</dbReference>
<dbReference type="Gene3D" id="3.30.420.40">
    <property type="match status" value="2"/>
</dbReference>
<dbReference type="InterPro" id="IPR012725">
    <property type="entry name" value="Chaperone_DnaK"/>
</dbReference>
<dbReference type="PANTHER" id="PTHR19375">
    <property type="entry name" value="HEAT SHOCK PROTEIN 70KDA"/>
    <property type="match status" value="1"/>
</dbReference>
<dbReference type="InterPro" id="IPR043129">
    <property type="entry name" value="ATPase_NBD"/>
</dbReference>
<evidence type="ECO:0000256" key="6">
    <source>
        <dbReference type="ARBA" id="ARBA00023016"/>
    </source>
</evidence>
<comment type="function">
    <text evidence="8">Acts as a chaperone.</text>
</comment>
<evidence type="ECO:0000256" key="4">
    <source>
        <dbReference type="ARBA" id="ARBA00022741"/>
    </source>
</evidence>
<comment type="induction">
    <text evidence="8">By stress conditions e.g. heat shock.</text>
</comment>
<dbReference type="Pfam" id="PF00012">
    <property type="entry name" value="HSP70"/>
    <property type="match status" value="1"/>
</dbReference>
<dbReference type="HAMAP" id="MF_00332">
    <property type="entry name" value="DnaK"/>
    <property type="match status" value="1"/>
</dbReference>
<dbReference type="Proteomes" id="UP000366872">
    <property type="component" value="Unassembled WGS sequence"/>
</dbReference>
<keyword evidence="6 8" id="KW-0346">Stress response</keyword>
<evidence type="ECO:0000313" key="11">
    <source>
        <dbReference type="EMBL" id="VGO15582.1"/>
    </source>
</evidence>
<name>A0A6C2U680_PONDE</name>
<dbReference type="GO" id="GO:0005524">
    <property type="term" value="F:ATP binding"/>
    <property type="evidence" value="ECO:0007669"/>
    <property type="project" value="UniProtKB-UniRule"/>
</dbReference>
<reference evidence="11 12" key="1">
    <citation type="submission" date="2019-04" db="EMBL/GenBank/DDBJ databases">
        <authorList>
            <person name="Van Vliet M D."/>
        </authorList>
    </citation>
    <scope>NUCLEOTIDE SEQUENCE [LARGE SCALE GENOMIC DNA]</scope>
    <source>
        <strain evidence="11 12">F1</strain>
    </source>
</reference>
<accession>A0A6C2U680</accession>
<evidence type="ECO:0000313" key="12">
    <source>
        <dbReference type="Proteomes" id="UP000366872"/>
    </source>
</evidence>
<dbReference type="Gene3D" id="3.90.640.10">
    <property type="entry name" value="Actin, Chain A, domain 4"/>
    <property type="match status" value="1"/>
</dbReference>
<dbReference type="SUPFAM" id="SSF100920">
    <property type="entry name" value="Heat shock protein 70kD (HSP70), peptide-binding domain"/>
    <property type="match status" value="1"/>
</dbReference>
<evidence type="ECO:0000256" key="8">
    <source>
        <dbReference type="HAMAP-Rule" id="MF_00332"/>
    </source>
</evidence>
<dbReference type="GO" id="GO:0140662">
    <property type="term" value="F:ATP-dependent protein folding chaperone"/>
    <property type="evidence" value="ECO:0007669"/>
    <property type="project" value="InterPro"/>
</dbReference>
<evidence type="ECO:0000256" key="10">
    <source>
        <dbReference type="SAM" id="MobiDB-lite"/>
    </source>
</evidence>
<dbReference type="Gene3D" id="1.20.1270.10">
    <property type="match status" value="1"/>
</dbReference>
<keyword evidence="5 8" id="KW-0067">ATP-binding</keyword>
<dbReference type="FunFam" id="1.20.1270.10:FF:000001">
    <property type="entry name" value="Molecular chaperone DnaK"/>
    <property type="match status" value="1"/>
</dbReference>
<dbReference type="EMBL" id="CAAHFG010000002">
    <property type="protein sequence ID" value="VGO15582.1"/>
    <property type="molecule type" value="Genomic_DNA"/>
</dbReference>
<evidence type="ECO:0000256" key="2">
    <source>
        <dbReference type="ARBA" id="ARBA00014415"/>
    </source>
</evidence>
<dbReference type="InterPro" id="IPR013126">
    <property type="entry name" value="Hsp_70_fam"/>
</dbReference>
<dbReference type="InterPro" id="IPR018181">
    <property type="entry name" value="Heat_shock_70_CS"/>
</dbReference>
<evidence type="ECO:0000256" key="9">
    <source>
        <dbReference type="RuleBase" id="RU003322"/>
    </source>
</evidence>
<dbReference type="GO" id="GO:0051082">
    <property type="term" value="F:unfolded protein binding"/>
    <property type="evidence" value="ECO:0007669"/>
    <property type="project" value="InterPro"/>
</dbReference>
<proteinExistence type="evidence at transcript level"/>
<feature type="compositionally biased region" description="Low complexity" evidence="10">
    <location>
        <begin position="605"/>
        <end position="621"/>
    </location>
</feature>
<feature type="compositionally biased region" description="Acidic residues" evidence="10">
    <location>
        <begin position="627"/>
        <end position="643"/>
    </location>
</feature>
<dbReference type="InterPro" id="IPR029048">
    <property type="entry name" value="HSP70_C_sf"/>
</dbReference>
<keyword evidence="4 8" id="KW-0547">Nucleotide-binding</keyword>
<dbReference type="FunFam" id="3.90.640.10:FF:000003">
    <property type="entry name" value="Molecular chaperone DnaK"/>
    <property type="match status" value="1"/>
</dbReference>
<dbReference type="FunFam" id="2.60.34.10:FF:000014">
    <property type="entry name" value="Chaperone protein DnaK HSP70"/>
    <property type="match status" value="1"/>
</dbReference>
<dbReference type="NCBIfam" id="NF003520">
    <property type="entry name" value="PRK05183.1"/>
    <property type="match status" value="1"/>
</dbReference>
<keyword evidence="12" id="KW-1185">Reference proteome</keyword>
<evidence type="ECO:0000256" key="7">
    <source>
        <dbReference type="ARBA" id="ARBA00023186"/>
    </source>
</evidence>
<dbReference type="InterPro" id="IPR029047">
    <property type="entry name" value="HSP70_peptide-bd_sf"/>
</dbReference>
<dbReference type="RefSeq" id="WP_136081133.1">
    <property type="nucleotide sequence ID" value="NZ_CAAHFG010000002.1"/>
</dbReference>
<dbReference type="NCBIfam" id="TIGR02350">
    <property type="entry name" value="prok_dnaK"/>
    <property type="match status" value="1"/>
</dbReference>
<comment type="similarity">
    <text evidence="1 8 9">Belongs to the heat shock protein 70 family.</text>
</comment>
<evidence type="ECO:0000256" key="3">
    <source>
        <dbReference type="ARBA" id="ARBA00022553"/>
    </source>
</evidence>
<feature type="region of interest" description="Disordered" evidence="10">
    <location>
        <begin position="599"/>
        <end position="643"/>
    </location>
</feature>
<dbReference type="Gene3D" id="2.60.34.10">
    <property type="entry name" value="Substrate Binding Domain Of DNAk, Chain A, domain 1"/>
    <property type="match status" value="1"/>
</dbReference>
<evidence type="ECO:0000256" key="5">
    <source>
        <dbReference type="ARBA" id="ARBA00022840"/>
    </source>
</evidence>
<keyword evidence="7 8" id="KW-0143">Chaperone</keyword>
<evidence type="ECO:0000256" key="1">
    <source>
        <dbReference type="ARBA" id="ARBA00007381"/>
    </source>
</evidence>
<dbReference type="PROSITE" id="PS00329">
    <property type="entry name" value="HSP70_2"/>
    <property type="match status" value="1"/>
</dbReference>
<dbReference type="NCBIfam" id="NF001413">
    <property type="entry name" value="PRK00290.1"/>
    <property type="match status" value="1"/>
</dbReference>
<dbReference type="FunFam" id="3.30.420.40:FF:000004">
    <property type="entry name" value="Molecular chaperone DnaK"/>
    <property type="match status" value="1"/>
</dbReference>
<dbReference type="PRINTS" id="PR00301">
    <property type="entry name" value="HEATSHOCK70"/>
</dbReference>
<dbReference type="CDD" id="cd10234">
    <property type="entry name" value="ASKHA_NBD_HSP70_DnaK-like"/>
    <property type="match status" value="1"/>
</dbReference>